<reference evidence="9" key="2">
    <citation type="submission" date="2023-04" db="EMBL/GenBank/DDBJ databases">
        <authorList>
            <person name="Bruccoleri R.E."/>
            <person name="Oakeley E.J."/>
            <person name="Faust A.-M."/>
            <person name="Dessus-Babus S."/>
            <person name="Altorfer M."/>
            <person name="Burckhardt D."/>
            <person name="Oertli M."/>
            <person name="Naumann U."/>
            <person name="Petersen F."/>
            <person name="Wong J."/>
        </authorList>
    </citation>
    <scope>NUCLEOTIDE SEQUENCE</scope>
    <source>
        <strain evidence="9">GSM-AAB239-AS_SAM_17_03QT</strain>
        <tissue evidence="9">Leaf</tissue>
    </source>
</reference>
<feature type="transmembrane region" description="Helical" evidence="7">
    <location>
        <begin position="142"/>
        <end position="162"/>
    </location>
</feature>
<feature type="region of interest" description="Disordered" evidence="8">
    <location>
        <begin position="294"/>
        <end position="318"/>
    </location>
</feature>
<evidence type="ECO:0000256" key="5">
    <source>
        <dbReference type="ARBA" id="ARBA00022989"/>
    </source>
</evidence>
<feature type="compositionally biased region" description="Low complexity" evidence="8">
    <location>
        <begin position="18"/>
        <end position="40"/>
    </location>
</feature>
<feature type="compositionally biased region" description="Basic and acidic residues" evidence="8">
    <location>
        <begin position="307"/>
        <end position="318"/>
    </location>
</feature>
<feature type="compositionally biased region" description="Basic and acidic residues" evidence="8">
    <location>
        <begin position="247"/>
        <end position="259"/>
    </location>
</feature>
<gene>
    <name evidence="9" type="ORF">M6B38_350895</name>
</gene>
<evidence type="ECO:0000313" key="9">
    <source>
        <dbReference type="EMBL" id="KAJ6831221.1"/>
    </source>
</evidence>
<accession>A0AAX6GSK2</accession>
<name>A0AAX6GSK2_IRIPA</name>
<dbReference type="GO" id="GO:0016020">
    <property type="term" value="C:membrane"/>
    <property type="evidence" value="ECO:0007669"/>
    <property type="project" value="UniProtKB-SubCell"/>
</dbReference>
<dbReference type="InterPro" id="IPR030182">
    <property type="entry name" value="PUP_plant"/>
</dbReference>
<feature type="region of interest" description="Disordered" evidence="8">
    <location>
        <begin position="192"/>
        <end position="259"/>
    </location>
</feature>
<dbReference type="GO" id="GO:0015211">
    <property type="term" value="F:purine nucleoside transmembrane transporter activity"/>
    <property type="evidence" value="ECO:0007669"/>
    <property type="project" value="UniProtKB-UniRule"/>
</dbReference>
<dbReference type="PANTHER" id="PTHR31376:SF2">
    <property type="entry name" value="PURINE PERMEASE 11-RELATED"/>
    <property type="match status" value="1"/>
</dbReference>
<feature type="transmembrane region" description="Helical" evidence="7">
    <location>
        <begin position="47"/>
        <end position="67"/>
    </location>
</feature>
<feature type="region of interest" description="Disordered" evidence="8">
    <location>
        <begin position="1"/>
        <end position="42"/>
    </location>
</feature>
<evidence type="ECO:0000256" key="2">
    <source>
        <dbReference type="ARBA" id="ARBA00006213"/>
    </source>
</evidence>
<evidence type="ECO:0000256" key="6">
    <source>
        <dbReference type="ARBA" id="ARBA00023136"/>
    </source>
</evidence>
<dbReference type="Pfam" id="PF16913">
    <property type="entry name" value="PUNUT"/>
    <property type="match status" value="1"/>
</dbReference>
<dbReference type="InterPro" id="IPR037185">
    <property type="entry name" value="EmrE-like"/>
</dbReference>
<keyword evidence="6 7" id="KW-0472">Membrane</keyword>
<dbReference type="Proteomes" id="UP001140949">
    <property type="component" value="Unassembled WGS sequence"/>
</dbReference>
<keyword evidence="4 7" id="KW-0812">Transmembrane</keyword>
<keyword evidence="10" id="KW-1185">Reference proteome</keyword>
<sequence length="335" mass="33678">MTGRSRAPSSSTGDGGSRWRPTSSSSSPARPSPPSSGGSTTRRRNSMWMATLVQSAGAPLLIPFLLLPPSQSDSSSSSAAAPPVPRAAVASTYVALGLLIAGDNLMYSYGLLYLPVSTYSLICSTQLAFSVAFAYLLNAQRLTALILNSVVLLVFAAALLGVSSGSDGSSRPEGEVPPGLRADARRVRHLLPDPLPDAEGVPEGGQEGDVRGGGGDADVDQRRGGVRLGGGAVRERGVAGAGGGDGGVREGEGGLRDDAAVDRGGVAGVVGGDGGADIPGVVALLQRDQHAGAAGGAGLRRGVLPRQDGRGEGGGDADRGVGVPLLHIPALHRRF</sequence>
<comment type="subcellular location">
    <subcellularLocation>
        <location evidence="1 7">Membrane</location>
        <topology evidence="1 7">Multi-pass membrane protein</topology>
    </subcellularLocation>
</comment>
<comment type="caution">
    <text evidence="7">Lacks conserved residue(s) required for the propagation of feature annotation.</text>
</comment>
<protein>
    <recommendedName>
        <fullName evidence="7">Probable purine permease</fullName>
    </recommendedName>
</protein>
<evidence type="ECO:0000256" key="7">
    <source>
        <dbReference type="RuleBase" id="RU368015"/>
    </source>
</evidence>
<evidence type="ECO:0000313" key="10">
    <source>
        <dbReference type="Proteomes" id="UP001140949"/>
    </source>
</evidence>
<comment type="similarity">
    <text evidence="2 7">Belongs to the purine permeases (TC 2.A.7.14) family.</text>
</comment>
<dbReference type="SUPFAM" id="SSF103481">
    <property type="entry name" value="Multidrug resistance efflux transporter EmrE"/>
    <property type="match status" value="1"/>
</dbReference>
<feature type="region of interest" description="Disordered" evidence="8">
    <location>
        <begin position="164"/>
        <end position="183"/>
    </location>
</feature>
<reference evidence="9" key="1">
    <citation type="journal article" date="2023" name="GigaByte">
        <title>Genome assembly of the bearded iris, Iris pallida Lam.</title>
        <authorList>
            <person name="Bruccoleri R.E."/>
            <person name="Oakeley E.J."/>
            <person name="Faust A.M.E."/>
            <person name="Altorfer M."/>
            <person name="Dessus-Babus S."/>
            <person name="Burckhardt D."/>
            <person name="Oertli M."/>
            <person name="Naumann U."/>
            <person name="Petersen F."/>
            <person name="Wong J."/>
        </authorList>
    </citation>
    <scope>NUCLEOTIDE SEQUENCE</scope>
    <source>
        <strain evidence="9">GSM-AAB239-AS_SAM_17_03QT</strain>
    </source>
</reference>
<evidence type="ECO:0000256" key="1">
    <source>
        <dbReference type="ARBA" id="ARBA00004141"/>
    </source>
</evidence>
<evidence type="ECO:0000256" key="8">
    <source>
        <dbReference type="SAM" id="MobiDB-lite"/>
    </source>
</evidence>
<dbReference type="AlphaFoldDB" id="A0AAX6GSK2"/>
<proteinExistence type="inferred from homology"/>
<dbReference type="EMBL" id="JANAVB010016936">
    <property type="protein sequence ID" value="KAJ6831221.1"/>
    <property type="molecule type" value="Genomic_DNA"/>
</dbReference>
<keyword evidence="3 7" id="KW-0813">Transport</keyword>
<feature type="compositionally biased region" description="Gly residues" evidence="8">
    <location>
        <begin position="202"/>
        <end position="216"/>
    </location>
</feature>
<comment type="caution">
    <text evidence="9">The sequence shown here is derived from an EMBL/GenBank/DDBJ whole genome shotgun (WGS) entry which is preliminary data.</text>
</comment>
<feature type="transmembrane region" description="Helical" evidence="7">
    <location>
        <begin position="112"/>
        <end position="136"/>
    </location>
</feature>
<evidence type="ECO:0000256" key="4">
    <source>
        <dbReference type="ARBA" id="ARBA00022692"/>
    </source>
</evidence>
<dbReference type="GO" id="GO:0005345">
    <property type="term" value="F:purine nucleobase transmembrane transporter activity"/>
    <property type="evidence" value="ECO:0007669"/>
    <property type="project" value="UniProtKB-UniRule"/>
</dbReference>
<keyword evidence="5 7" id="KW-1133">Transmembrane helix</keyword>
<dbReference type="PANTHER" id="PTHR31376">
    <property type="entry name" value="OS09G0467300 PROTEIN-RELATED"/>
    <property type="match status" value="1"/>
</dbReference>
<organism evidence="9 10">
    <name type="scientific">Iris pallida</name>
    <name type="common">Sweet iris</name>
    <dbReference type="NCBI Taxonomy" id="29817"/>
    <lineage>
        <taxon>Eukaryota</taxon>
        <taxon>Viridiplantae</taxon>
        <taxon>Streptophyta</taxon>
        <taxon>Embryophyta</taxon>
        <taxon>Tracheophyta</taxon>
        <taxon>Spermatophyta</taxon>
        <taxon>Magnoliopsida</taxon>
        <taxon>Liliopsida</taxon>
        <taxon>Asparagales</taxon>
        <taxon>Iridaceae</taxon>
        <taxon>Iridoideae</taxon>
        <taxon>Irideae</taxon>
        <taxon>Iris</taxon>
    </lineage>
</organism>
<evidence type="ECO:0000256" key="3">
    <source>
        <dbReference type="ARBA" id="ARBA00022448"/>
    </source>
</evidence>